<accession>A0A2U2PFU7</accession>
<dbReference type="PANTHER" id="PTHR30273:SF2">
    <property type="entry name" value="PROTEIN FECR"/>
    <property type="match status" value="1"/>
</dbReference>
<evidence type="ECO:0008006" key="6">
    <source>
        <dbReference type="Google" id="ProtNLM"/>
    </source>
</evidence>
<dbReference type="GO" id="GO:0016989">
    <property type="term" value="F:sigma factor antagonist activity"/>
    <property type="evidence" value="ECO:0007669"/>
    <property type="project" value="TreeGrafter"/>
</dbReference>
<evidence type="ECO:0000313" key="5">
    <source>
        <dbReference type="Proteomes" id="UP000245647"/>
    </source>
</evidence>
<protein>
    <recommendedName>
        <fullName evidence="6">FecR protein domain-containing protein</fullName>
    </recommendedName>
</protein>
<evidence type="ECO:0000259" key="2">
    <source>
        <dbReference type="Pfam" id="PF04773"/>
    </source>
</evidence>
<dbReference type="InterPro" id="IPR006860">
    <property type="entry name" value="FecR"/>
</dbReference>
<dbReference type="Proteomes" id="UP000245647">
    <property type="component" value="Unassembled WGS sequence"/>
</dbReference>
<feature type="domain" description="FecR protein" evidence="2">
    <location>
        <begin position="111"/>
        <end position="200"/>
    </location>
</feature>
<dbReference type="Gene3D" id="2.60.120.1440">
    <property type="match status" value="1"/>
</dbReference>
<comment type="caution">
    <text evidence="4">The sequence shown here is derived from an EMBL/GenBank/DDBJ whole genome shotgun (WGS) entry which is preliminary data.</text>
</comment>
<sequence>MNAEKLKRMFSRYLAGKLKPEDADLVDRWYEQLTFDYKPLSEDQKQAIASRISQKLNKLENPPKGVFQLKTMIRAAAVVLVCSAIAFILYYAGLPGKSQSLVTIENTSPKDSTVRLADGSVIVLKPGALISYSKSFAIEHRRIKLMRGNGFFDISPRKNTPFIVQCLSGIEVKVLGTSFDIEQPQSSGNFIIKVATGKVRVSKGPRLLATLTRGQGIHFNSDENRIFPVTAACKRVVAINFEGSNLANTAQRLSSIYNVSIVLSPEVNAKLRTTARFNSGQPVKEILDLLCSLHHLRIRESKDKSAYHIYNATSPEQ</sequence>
<evidence type="ECO:0000259" key="3">
    <source>
        <dbReference type="Pfam" id="PF16344"/>
    </source>
</evidence>
<dbReference type="PIRSF" id="PIRSF018266">
    <property type="entry name" value="FecR"/>
    <property type="match status" value="1"/>
</dbReference>
<dbReference type="Pfam" id="PF04773">
    <property type="entry name" value="FecR"/>
    <property type="match status" value="1"/>
</dbReference>
<dbReference type="Pfam" id="PF16344">
    <property type="entry name" value="FecR_C"/>
    <property type="match status" value="1"/>
</dbReference>
<dbReference type="EMBL" id="QEAS01000009">
    <property type="protein sequence ID" value="PWG80277.1"/>
    <property type="molecule type" value="Genomic_DNA"/>
</dbReference>
<dbReference type="InterPro" id="IPR032508">
    <property type="entry name" value="FecR_C"/>
</dbReference>
<feature type="transmembrane region" description="Helical" evidence="1">
    <location>
        <begin position="72"/>
        <end position="92"/>
    </location>
</feature>
<keyword evidence="1" id="KW-0472">Membrane</keyword>
<reference evidence="4 5" key="1">
    <citation type="submission" date="2018-04" db="EMBL/GenBank/DDBJ databases">
        <title>Pedobacter chongqingensis sp. nov., isolated from a rottenly hemp rope.</title>
        <authorList>
            <person name="Cai Y."/>
        </authorList>
    </citation>
    <scope>NUCLEOTIDE SEQUENCE [LARGE SCALE GENOMIC DNA]</scope>
    <source>
        <strain evidence="4 5">FJ4-8</strain>
    </source>
</reference>
<dbReference type="InterPro" id="IPR012373">
    <property type="entry name" value="Ferrdict_sens_TM"/>
</dbReference>
<dbReference type="AlphaFoldDB" id="A0A2U2PFU7"/>
<evidence type="ECO:0000256" key="1">
    <source>
        <dbReference type="SAM" id="Phobius"/>
    </source>
</evidence>
<proteinExistence type="predicted"/>
<keyword evidence="1" id="KW-0812">Transmembrane</keyword>
<keyword evidence="5" id="KW-1185">Reference proteome</keyword>
<dbReference type="RefSeq" id="WP_109415984.1">
    <property type="nucleotide sequence ID" value="NZ_QEAS01000009.1"/>
</dbReference>
<feature type="domain" description="Protein FecR C-terminal" evidence="3">
    <location>
        <begin position="239"/>
        <end position="303"/>
    </location>
</feature>
<dbReference type="Gene3D" id="3.55.50.30">
    <property type="match status" value="1"/>
</dbReference>
<name>A0A2U2PFU7_9SPHI</name>
<dbReference type="PANTHER" id="PTHR30273">
    <property type="entry name" value="PERIPLASMIC SIGNAL SENSOR AND SIGMA FACTOR ACTIVATOR FECR-RELATED"/>
    <property type="match status" value="1"/>
</dbReference>
<keyword evidence="1" id="KW-1133">Transmembrane helix</keyword>
<evidence type="ECO:0000313" key="4">
    <source>
        <dbReference type="EMBL" id="PWG80277.1"/>
    </source>
</evidence>
<organism evidence="4 5">
    <name type="scientific">Pararcticibacter amylolyticus</name>
    <dbReference type="NCBI Taxonomy" id="2173175"/>
    <lineage>
        <taxon>Bacteria</taxon>
        <taxon>Pseudomonadati</taxon>
        <taxon>Bacteroidota</taxon>
        <taxon>Sphingobacteriia</taxon>
        <taxon>Sphingobacteriales</taxon>
        <taxon>Sphingobacteriaceae</taxon>
        <taxon>Pararcticibacter</taxon>
    </lineage>
</organism>
<gene>
    <name evidence="4" type="ORF">DDR33_11715</name>
</gene>
<dbReference type="OrthoDB" id="1452822at2"/>